<dbReference type="CDD" id="cd00564">
    <property type="entry name" value="TMP_TenI"/>
    <property type="match status" value="1"/>
</dbReference>
<comment type="catalytic activity">
    <reaction evidence="8 10 11">
        <text>2-(2-carboxy-4-methylthiazol-5-yl)ethyl phosphate + 4-amino-2-methyl-5-(diphosphooxymethyl)pyrimidine + 2 H(+) = thiamine phosphate + CO2 + diphosphate</text>
        <dbReference type="Rhea" id="RHEA:47848"/>
        <dbReference type="ChEBI" id="CHEBI:15378"/>
        <dbReference type="ChEBI" id="CHEBI:16526"/>
        <dbReference type="ChEBI" id="CHEBI:33019"/>
        <dbReference type="ChEBI" id="CHEBI:37575"/>
        <dbReference type="ChEBI" id="CHEBI:57841"/>
        <dbReference type="ChEBI" id="CHEBI:62890"/>
        <dbReference type="EC" id="2.5.1.3"/>
    </reaction>
</comment>
<dbReference type="InterPro" id="IPR034291">
    <property type="entry name" value="TMP_synthase"/>
</dbReference>
<organism evidence="14 15">
    <name type="scientific">Candidatus Aquitaenariimonas noxiae</name>
    <dbReference type="NCBI Taxonomy" id="1974741"/>
    <lineage>
        <taxon>Bacteria</taxon>
        <taxon>Pseudomonadati</taxon>
        <taxon>Candidatus Omnitrophota</taxon>
        <taxon>Candidatus Aquitaenariimonas</taxon>
    </lineage>
</organism>
<feature type="binding site" evidence="10">
    <location>
        <position position="64"/>
    </location>
    <ligand>
        <name>4-amino-2-methyl-5-(diphosphooxymethyl)pyrimidine</name>
        <dbReference type="ChEBI" id="CHEBI:57841"/>
    </ligand>
</feature>
<keyword evidence="3 10" id="KW-0808">Transferase</keyword>
<dbReference type="AlphaFoldDB" id="A0A2J0KSZ9"/>
<dbReference type="GO" id="GO:0005737">
    <property type="term" value="C:cytoplasm"/>
    <property type="evidence" value="ECO:0007669"/>
    <property type="project" value="TreeGrafter"/>
</dbReference>
<evidence type="ECO:0000256" key="6">
    <source>
        <dbReference type="ARBA" id="ARBA00022977"/>
    </source>
</evidence>
<feature type="binding site" evidence="10">
    <location>
        <begin position="34"/>
        <end position="38"/>
    </location>
    <ligand>
        <name>4-amino-2-methyl-5-(diphosphooxymethyl)pyrimidine</name>
        <dbReference type="ChEBI" id="CHEBI:57841"/>
    </ligand>
</feature>
<dbReference type="EC" id="2.5.1.3" evidence="10"/>
<dbReference type="EMBL" id="PEWV01000041">
    <property type="protein sequence ID" value="PIU41641.1"/>
    <property type="molecule type" value="Genomic_DNA"/>
</dbReference>
<comment type="function">
    <text evidence="1 10">Condenses 4-methyl-5-(beta-hydroxyethyl)thiazole monophosphate (THZ-P) and 2-methyl-4-amino-5-hydroxymethyl pyrimidine pyrophosphate (HMP-PP) to form thiamine monophosphate (TMP).</text>
</comment>
<comment type="pathway">
    <text evidence="2 10 12">Cofactor biosynthesis; thiamine diphosphate biosynthesis; thiamine phosphate from 4-amino-2-methyl-5-diphosphomethylpyrimidine and 4-methyl-5-(2-phosphoethyl)-thiazole: step 1/1.</text>
</comment>
<dbReference type="Proteomes" id="UP000230052">
    <property type="component" value="Unassembled WGS sequence"/>
</dbReference>
<dbReference type="GO" id="GO:0004789">
    <property type="term" value="F:thiamine-phosphate diphosphorylase activity"/>
    <property type="evidence" value="ECO:0007669"/>
    <property type="project" value="UniProtKB-UniRule"/>
</dbReference>
<feature type="binding site" evidence="10">
    <location>
        <position position="160"/>
    </location>
    <ligand>
        <name>2-[(2R,5Z)-2-carboxy-4-methylthiazol-5(2H)-ylidene]ethyl phosphate</name>
        <dbReference type="ChEBI" id="CHEBI:62899"/>
    </ligand>
</feature>
<evidence type="ECO:0000256" key="3">
    <source>
        <dbReference type="ARBA" id="ARBA00022679"/>
    </source>
</evidence>
<name>A0A2J0KSZ9_9BACT</name>
<feature type="binding site" evidence="10">
    <location>
        <position position="84"/>
    </location>
    <ligand>
        <name>Mg(2+)</name>
        <dbReference type="ChEBI" id="CHEBI:18420"/>
    </ligand>
</feature>
<evidence type="ECO:0000256" key="10">
    <source>
        <dbReference type="HAMAP-Rule" id="MF_00097"/>
    </source>
</evidence>
<sequence>MLKGYYFITDSNLSRAGNINDVKSAVTAGVKIIQYRNKDSNASEMYEEALRLKSICKGAIFLINDRLDIALAVNADGIHIGCDDLPYEVARKLLGKNKIIGVTVHSVREAKKAQRLGADYIGASPIFPTKTKIGAGKSTGVELIKKIKKHVSVPVVAIGGINLSNAGEVIKAGCDGLCAISAVVTKPDVAKEIKKFQVLFLKKRNLFID</sequence>
<dbReference type="GO" id="GO:0009229">
    <property type="term" value="P:thiamine diphosphate biosynthetic process"/>
    <property type="evidence" value="ECO:0007669"/>
    <property type="project" value="UniProtKB-UniRule"/>
</dbReference>
<evidence type="ECO:0000256" key="8">
    <source>
        <dbReference type="ARBA" id="ARBA00047851"/>
    </source>
</evidence>
<dbReference type="FunFam" id="3.20.20.70:FF:000096">
    <property type="entry name" value="Thiamine-phosphate synthase"/>
    <property type="match status" value="1"/>
</dbReference>
<evidence type="ECO:0000313" key="15">
    <source>
        <dbReference type="Proteomes" id="UP000230052"/>
    </source>
</evidence>
<dbReference type="HAMAP" id="MF_00097">
    <property type="entry name" value="TMP_synthase"/>
    <property type="match status" value="1"/>
</dbReference>
<keyword evidence="6 10" id="KW-0784">Thiamine biosynthesis</keyword>
<dbReference type="SUPFAM" id="SSF51391">
    <property type="entry name" value="Thiamin phosphate synthase"/>
    <property type="match status" value="1"/>
</dbReference>
<dbReference type="InterPro" id="IPR022998">
    <property type="entry name" value="ThiamineP_synth_TenI"/>
</dbReference>
<keyword evidence="4 10" id="KW-0479">Metal-binding</keyword>
<evidence type="ECO:0000259" key="13">
    <source>
        <dbReference type="Pfam" id="PF02581"/>
    </source>
</evidence>
<dbReference type="NCBIfam" id="TIGR00693">
    <property type="entry name" value="thiE"/>
    <property type="match status" value="1"/>
</dbReference>
<evidence type="ECO:0000256" key="12">
    <source>
        <dbReference type="RuleBase" id="RU004253"/>
    </source>
</evidence>
<dbReference type="GO" id="GO:0000287">
    <property type="term" value="F:magnesium ion binding"/>
    <property type="evidence" value="ECO:0007669"/>
    <property type="project" value="UniProtKB-UniRule"/>
</dbReference>
<feature type="binding site" evidence="10">
    <location>
        <position position="65"/>
    </location>
    <ligand>
        <name>Mg(2+)</name>
        <dbReference type="ChEBI" id="CHEBI:18420"/>
    </ligand>
</feature>
<dbReference type="PANTHER" id="PTHR20857">
    <property type="entry name" value="THIAMINE-PHOSPHATE PYROPHOSPHORYLASE"/>
    <property type="match status" value="1"/>
</dbReference>
<dbReference type="UniPathway" id="UPA00060">
    <property type="reaction ID" value="UER00141"/>
</dbReference>
<protein>
    <recommendedName>
        <fullName evidence="10">Thiamine-phosphate synthase</fullName>
        <shortName evidence="10">TP synthase</shortName>
        <shortName evidence="10">TPS</shortName>
        <ecNumber evidence="10">2.5.1.3</ecNumber>
    </recommendedName>
    <alternativeName>
        <fullName evidence="10">Thiamine-phosphate pyrophosphorylase</fullName>
        <shortName evidence="10">TMP pyrophosphorylase</shortName>
        <shortName evidence="10">TMP-PPase</shortName>
    </alternativeName>
</protein>
<feature type="binding site" evidence="10">
    <location>
        <begin position="129"/>
        <end position="131"/>
    </location>
    <ligand>
        <name>2-[(2R,5Z)-2-carboxy-4-methylthiazol-5(2H)-ylidene]ethyl phosphate</name>
        <dbReference type="ChEBI" id="CHEBI:62899"/>
    </ligand>
</feature>
<evidence type="ECO:0000256" key="11">
    <source>
        <dbReference type="RuleBase" id="RU003826"/>
    </source>
</evidence>
<proteinExistence type="inferred from homology"/>
<reference evidence="14 15" key="1">
    <citation type="submission" date="2017-09" db="EMBL/GenBank/DDBJ databases">
        <title>Depth-based differentiation of microbial function through sediment-hosted aquifers and enrichment of novel symbionts in the deep terrestrial subsurface.</title>
        <authorList>
            <person name="Probst A.J."/>
            <person name="Ladd B."/>
            <person name="Jarett J.K."/>
            <person name="Geller-Mcgrath D.E."/>
            <person name="Sieber C.M."/>
            <person name="Emerson J.B."/>
            <person name="Anantharaman K."/>
            <person name="Thomas B.C."/>
            <person name="Malmstrom R."/>
            <person name="Stieglmeier M."/>
            <person name="Klingl A."/>
            <person name="Woyke T."/>
            <person name="Ryan C.M."/>
            <person name="Banfield J.F."/>
        </authorList>
    </citation>
    <scope>NUCLEOTIDE SEQUENCE [LARGE SCALE GENOMIC DNA]</scope>
    <source>
        <strain evidence="14">CG07_land_8_20_14_0_80_42_15</strain>
    </source>
</reference>
<gene>
    <name evidence="10 14" type="primary">thiE</name>
    <name evidence="14" type="ORF">COS99_04410</name>
</gene>
<comment type="cofactor">
    <cofactor evidence="10">
        <name>Mg(2+)</name>
        <dbReference type="ChEBI" id="CHEBI:18420"/>
    </cofactor>
    <text evidence="10">Binds 1 Mg(2+) ion per subunit.</text>
</comment>
<feature type="binding site" evidence="10">
    <location>
        <begin position="180"/>
        <end position="181"/>
    </location>
    <ligand>
        <name>2-[(2R,5Z)-2-carboxy-4-methylthiazol-5(2H)-ylidene]ethyl phosphate</name>
        <dbReference type="ChEBI" id="CHEBI:62899"/>
    </ligand>
</feature>
<feature type="domain" description="Thiamine phosphate synthase/TenI" evidence="13">
    <location>
        <begin position="6"/>
        <end position="183"/>
    </location>
</feature>
<evidence type="ECO:0000256" key="5">
    <source>
        <dbReference type="ARBA" id="ARBA00022842"/>
    </source>
</evidence>
<dbReference type="InterPro" id="IPR013785">
    <property type="entry name" value="Aldolase_TIM"/>
</dbReference>
<evidence type="ECO:0000256" key="2">
    <source>
        <dbReference type="ARBA" id="ARBA00005165"/>
    </source>
</evidence>
<evidence type="ECO:0000256" key="7">
    <source>
        <dbReference type="ARBA" id="ARBA00047334"/>
    </source>
</evidence>
<comment type="similarity">
    <text evidence="10 11">Belongs to the thiamine-phosphate synthase family.</text>
</comment>
<evidence type="ECO:0000313" key="14">
    <source>
        <dbReference type="EMBL" id="PIU41641.1"/>
    </source>
</evidence>
<dbReference type="InterPro" id="IPR036206">
    <property type="entry name" value="ThiamineP_synth_sf"/>
</dbReference>
<comment type="catalytic activity">
    <reaction evidence="9 10 11">
        <text>2-[(2R,5Z)-2-carboxy-4-methylthiazol-5(2H)-ylidene]ethyl phosphate + 4-amino-2-methyl-5-(diphosphooxymethyl)pyrimidine + 2 H(+) = thiamine phosphate + CO2 + diphosphate</text>
        <dbReference type="Rhea" id="RHEA:47844"/>
        <dbReference type="ChEBI" id="CHEBI:15378"/>
        <dbReference type="ChEBI" id="CHEBI:16526"/>
        <dbReference type="ChEBI" id="CHEBI:33019"/>
        <dbReference type="ChEBI" id="CHEBI:37575"/>
        <dbReference type="ChEBI" id="CHEBI:57841"/>
        <dbReference type="ChEBI" id="CHEBI:62899"/>
        <dbReference type="EC" id="2.5.1.3"/>
    </reaction>
</comment>
<dbReference type="Pfam" id="PF02581">
    <property type="entry name" value="TMP-TENI"/>
    <property type="match status" value="1"/>
</dbReference>
<feature type="binding site" evidence="10">
    <location>
        <position position="103"/>
    </location>
    <ligand>
        <name>4-amino-2-methyl-5-(diphosphooxymethyl)pyrimidine</name>
        <dbReference type="ChEBI" id="CHEBI:57841"/>
    </ligand>
</feature>
<accession>A0A2J0KSZ9</accession>
<evidence type="ECO:0000256" key="4">
    <source>
        <dbReference type="ARBA" id="ARBA00022723"/>
    </source>
</evidence>
<evidence type="ECO:0000256" key="9">
    <source>
        <dbReference type="ARBA" id="ARBA00047883"/>
    </source>
</evidence>
<dbReference type="Gene3D" id="3.20.20.70">
    <property type="entry name" value="Aldolase class I"/>
    <property type="match status" value="1"/>
</dbReference>
<feature type="binding site" evidence="10">
    <location>
        <position position="132"/>
    </location>
    <ligand>
        <name>4-amino-2-methyl-5-(diphosphooxymethyl)pyrimidine</name>
        <dbReference type="ChEBI" id="CHEBI:57841"/>
    </ligand>
</feature>
<comment type="catalytic activity">
    <reaction evidence="7 10 11">
        <text>4-methyl-5-(2-phosphooxyethyl)-thiazole + 4-amino-2-methyl-5-(diphosphooxymethyl)pyrimidine + H(+) = thiamine phosphate + diphosphate</text>
        <dbReference type="Rhea" id="RHEA:22328"/>
        <dbReference type="ChEBI" id="CHEBI:15378"/>
        <dbReference type="ChEBI" id="CHEBI:33019"/>
        <dbReference type="ChEBI" id="CHEBI:37575"/>
        <dbReference type="ChEBI" id="CHEBI:57841"/>
        <dbReference type="ChEBI" id="CHEBI:58296"/>
        <dbReference type="EC" id="2.5.1.3"/>
    </reaction>
</comment>
<evidence type="ECO:0000256" key="1">
    <source>
        <dbReference type="ARBA" id="ARBA00003814"/>
    </source>
</evidence>
<dbReference type="GO" id="GO:0009228">
    <property type="term" value="P:thiamine biosynthetic process"/>
    <property type="evidence" value="ECO:0007669"/>
    <property type="project" value="UniProtKB-KW"/>
</dbReference>
<dbReference type="PANTHER" id="PTHR20857:SF23">
    <property type="entry name" value="THIAMINE BIOSYNTHETIC BIFUNCTIONAL ENZYME"/>
    <property type="match status" value="1"/>
</dbReference>
<keyword evidence="5 10" id="KW-0460">Magnesium</keyword>
<comment type="caution">
    <text evidence="14">The sequence shown here is derived from an EMBL/GenBank/DDBJ whole genome shotgun (WGS) entry which is preliminary data.</text>
</comment>